<dbReference type="Gene3D" id="3.90.1150.10">
    <property type="entry name" value="Aspartate Aminotransferase, domain 1"/>
    <property type="match status" value="1"/>
</dbReference>
<dbReference type="GO" id="GO:0003824">
    <property type="term" value="F:catalytic activity"/>
    <property type="evidence" value="ECO:0007669"/>
    <property type="project" value="UniProtKB-ARBA"/>
</dbReference>
<evidence type="ECO:0000313" key="2">
    <source>
        <dbReference type="EMBL" id="GFP78335.1"/>
    </source>
</evidence>
<dbReference type="Proteomes" id="UP000580568">
    <property type="component" value="Unassembled WGS sequence"/>
</dbReference>
<dbReference type="EMBL" id="BLZR01000001">
    <property type="protein sequence ID" value="GFP78335.1"/>
    <property type="molecule type" value="Genomic_DNA"/>
</dbReference>
<dbReference type="Pfam" id="PF00266">
    <property type="entry name" value="Aminotran_5"/>
    <property type="match status" value="1"/>
</dbReference>
<accession>A0A6V8SP02</accession>
<evidence type="ECO:0000313" key="3">
    <source>
        <dbReference type="Proteomes" id="UP000580568"/>
    </source>
</evidence>
<reference evidence="2 3" key="1">
    <citation type="submission" date="2020-07" db="EMBL/GenBank/DDBJ databases">
        <title>A new beta-1,3-glucan-decomposing anaerobic bacterium isolated from anoxic soil subjected to biological soil disinfestation.</title>
        <authorList>
            <person name="Ueki A."/>
            <person name="Tonouchi A."/>
        </authorList>
    </citation>
    <scope>NUCLEOTIDE SEQUENCE [LARGE SCALE GENOMIC DNA]</scope>
    <source>
        <strain evidence="2 3">TW1</strain>
    </source>
</reference>
<sequence length="381" mass="42564">MRTIYLNNAFASYPKVPNLYENIFKYFRMLESNRNFIGYIEEIKSMIEETRGLLCRLVNFKKDGNVVFTSNSTLAINMILKGILNKNDHVIVSSVENDVIMKPINSMIYNGLDISKIPCTESGELDTTIIPRLINRHTKAVVLSHVSNVSGTILPLRQIGDICAKYNLFFIVDASQSLGTINIDNEDIHADAIIFSGNKYLLGPEGIGGFIGSDKLINNMSSVNNINSQVPPNSMGAINEKLELGTLNYIGIYGLNLALKFLLNIGIDNIKFKTDELTSLLINELLNIDNIQIIGKSNNIDRSCIVSLKLNSLNPITVHEKLLEDGIYTGVGLFSNSSHNKLINTFPNGLVRLSFNYFNTLEDIIITVDKLNNIIRNSKYY</sequence>
<dbReference type="PANTHER" id="PTHR43586">
    <property type="entry name" value="CYSTEINE DESULFURASE"/>
    <property type="match status" value="1"/>
</dbReference>
<dbReference type="Gene3D" id="3.40.640.10">
    <property type="entry name" value="Type I PLP-dependent aspartate aminotransferase-like (Major domain)"/>
    <property type="match status" value="1"/>
</dbReference>
<dbReference type="AlphaFoldDB" id="A0A6V8SP02"/>
<keyword evidence="3" id="KW-1185">Reference proteome</keyword>
<name>A0A6V8SP02_9CLOT</name>
<dbReference type="InterPro" id="IPR015421">
    <property type="entry name" value="PyrdxlP-dep_Trfase_major"/>
</dbReference>
<dbReference type="InterPro" id="IPR015424">
    <property type="entry name" value="PyrdxlP-dep_Trfase"/>
</dbReference>
<dbReference type="SUPFAM" id="SSF53383">
    <property type="entry name" value="PLP-dependent transferases"/>
    <property type="match status" value="1"/>
</dbReference>
<dbReference type="InterPro" id="IPR000192">
    <property type="entry name" value="Aminotrans_V_dom"/>
</dbReference>
<evidence type="ECO:0000259" key="1">
    <source>
        <dbReference type="Pfam" id="PF00266"/>
    </source>
</evidence>
<dbReference type="PANTHER" id="PTHR43586:SF4">
    <property type="entry name" value="ISOPENICILLIN N EPIMERASE"/>
    <property type="match status" value="1"/>
</dbReference>
<protein>
    <submittedName>
        <fullName evidence="2">Cysteine desulfurase SufS</fullName>
    </submittedName>
</protein>
<gene>
    <name evidence="2" type="ORF">bsdtw1_04555</name>
</gene>
<proteinExistence type="predicted"/>
<organism evidence="2 3">
    <name type="scientific">Clostridium fungisolvens</name>
    <dbReference type="NCBI Taxonomy" id="1604897"/>
    <lineage>
        <taxon>Bacteria</taxon>
        <taxon>Bacillati</taxon>
        <taxon>Bacillota</taxon>
        <taxon>Clostridia</taxon>
        <taxon>Eubacteriales</taxon>
        <taxon>Clostridiaceae</taxon>
        <taxon>Clostridium</taxon>
    </lineage>
</organism>
<dbReference type="RefSeq" id="WP_183279635.1">
    <property type="nucleotide sequence ID" value="NZ_BLZR01000001.1"/>
</dbReference>
<comment type="caution">
    <text evidence="2">The sequence shown here is derived from an EMBL/GenBank/DDBJ whole genome shotgun (WGS) entry which is preliminary data.</text>
</comment>
<dbReference type="InterPro" id="IPR015422">
    <property type="entry name" value="PyrdxlP-dep_Trfase_small"/>
</dbReference>
<feature type="domain" description="Aminotransferase class V" evidence="1">
    <location>
        <begin position="4"/>
        <end position="364"/>
    </location>
</feature>